<evidence type="ECO:0000313" key="4">
    <source>
        <dbReference type="Proteomes" id="UP000053820"/>
    </source>
</evidence>
<dbReference type="EMBL" id="KN839851">
    <property type="protein sequence ID" value="KIJ63307.1"/>
    <property type="molecule type" value="Genomic_DNA"/>
</dbReference>
<dbReference type="Proteomes" id="UP000053820">
    <property type="component" value="Unassembled WGS sequence"/>
</dbReference>
<feature type="compositionally biased region" description="Low complexity" evidence="1">
    <location>
        <begin position="439"/>
        <end position="451"/>
    </location>
</feature>
<reference evidence="3 4" key="1">
    <citation type="submission" date="2014-04" db="EMBL/GenBank/DDBJ databases">
        <title>Evolutionary Origins and Diversification of the Mycorrhizal Mutualists.</title>
        <authorList>
            <consortium name="DOE Joint Genome Institute"/>
            <consortium name="Mycorrhizal Genomics Consortium"/>
            <person name="Kohler A."/>
            <person name="Kuo A."/>
            <person name="Nagy L.G."/>
            <person name="Floudas D."/>
            <person name="Copeland A."/>
            <person name="Barry K.W."/>
            <person name="Cichocki N."/>
            <person name="Veneault-Fourrey C."/>
            <person name="LaButti K."/>
            <person name="Lindquist E.A."/>
            <person name="Lipzen A."/>
            <person name="Lundell T."/>
            <person name="Morin E."/>
            <person name="Murat C."/>
            <person name="Riley R."/>
            <person name="Ohm R."/>
            <person name="Sun H."/>
            <person name="Tunlid A."/>
            <person name="Henrissat B."/>
            <person name="Grigoriev I.V."/>
            <person name="Hibbett D.S."/>
            <person name="Martin F."/>
        </authorList>
    </citation>
    <scope>NUCLEOTIDE SEQUENCE [LARGE SCALE GENOMIC DNA]</scope>
    <source>
        <strain evidence="3 4">MD-312</strain>
    </source>
</reference>
<feature type="compositionally biased region" description="Polar residues" evidence="1">
    <location>
        <begin position="1"/>
        <end position="24"/>
    </location>
</feature>
<accession>A0A0C9WEG5</accession>
<evidence type="ECO:0000256" key="1">
    <source>
        <dbReference type="SAM" id="MobiDB-lite"/>
    </source>
</evidence>
<gene>
    <name evidence="3" type="ORF">HYDPIDRAFT_29565</name>
</gene>
<feature type="compositionally biased region" description="Acidic residues" evidence="1">
    <location>
        <begin position="692"/>
        <end position="708"/>
    </location>
</feature>
<feature type="compositionally biased region" description="Polar residues" evidence="1">
    <location>
        <begin position="630"/>
        <end position="650"/>
    </location>
</feature>
<feature type="compositionally biased region" description="Basic and acidic residues" evidence="1">
    <location>
        <begin position="252"/>
        <end position="264"/>
    </location>
</feature>
<name>A0A0C9WEG5_9AGAM</name>
<organism evidence="3 4">
    <name type="scientific">Hydnomerulius pinastri MD-312</name>
    <dbReference type="NCBI Taxonomy" id="994086"/>
    <lineage>
        <taxon>Eukaryota</taxon>
        <taxon>Fungi</taxon>
        <taxon>Dikarya</taxon>
        <taxon>Basidiomycota</taxon>
        <taxon>Agaricomycotina</taxon>
        <taxon>Agaricomycetes</taxon>
        <taxon>Agaricomycetidae</taxon>
        <taxon>Boletales</taxon>
        <taxon>Boletales incertae sedis</taxon>
        <taxon>Leucogyrophana</taxon>
    </lineage>
</organism>
<feature type="region of interest" description="Disordered" evidence="1">
    <location>
        <begin position="430"/>
        <end position="715"/>
    </location>
</feature>
<protein>
    <submittedName>
        <fullName evidence="3">Uncharacterized protein</fullName>
    </submittedName>
</protein>
<feature type="compositionally biased region" description="Low complexity" evidence="1">
    <location>
        <begin position="29"/>
        <end position="46"/>
    </location>
</feature>
<evidence type="ECO:0000256" key="2">
    <source>
        <dbReference type="SAM" id="Phobius"/>
    </source>
</evidence>
<feature type="compositionally biased region" description="Basic and acidic residues" evidence="1">
    <location>
        <begin position="488"/>
        <end position="519"/>
    </location>
</feature>
<feature type="compositionally biased region" description="Low complexity" evidence="1">
    <location>
        <begin position="527"/>
        <end position="563"/>
    </location>
</feature>
<feature type="compositionally biased region" description="Polar residues" evidence="1">
    <location>
        <begin position="590"/>
        <end position="606"/>
    </location>
</feature>
<feature type="compositionally biased region" description="Polar residues" evidence="1">
    <location>
        <begin position="169"/>
        <end position="188"/>
    </location>
</feature>
<keyword evidence="4" id="KW-1185">Reference proteome</keyword>
<feature type="compositionally biased region" description="Low complexity" evidence="1">
    <location>
        <begin position="110"/>
        <end position="136"/>
    </location>
</feature>
<feature type="region of interest" description="Disordered" evidence="1">
    <location>
        <begin position="1"/>
        <end position="188"/>
    </location>
</feature>
<feature type="transmembrane region" description="Helical" evidence="2">
    <location>
        <begin position="832"/>
        <end position="854"/>
    </location>
</feature>
<sequence>MAVVLSTSRHPTTSILVQSHQQQHLLAPSSNSFTYSDSSASSTSGSCLDLHRPSSAPSTRRIHFAPLPDPRKDGIESDDTACTDEPQPEPKTTTSPPQQPKVEDGFVTLSPSISPDSSLSSAQSTPTIRVTSSSSKPKSKLLRPLAFLRRTQSPSSSPRSHSASLPGSRNTSTASLPQSSNSVPNSPMAYTSKLPRISAEDVLTLGTISFFRARSGSSSSTHPKRPSSPRLSEGKPLQRWASTGSGAGMKLDNGKRDWGDKDTSALEGEGDVKGIGGSGPKRRRASSSALTPGAGGGRHASSSKMLSVGASASAGGSPVTKISPLVPPKPHVRMLNGRIYGAKRHAAQIKANPFATARDEPEFVEWGYGGMGSVHASAGVGSDVWRGLQRGETGGALLSSGSGASLGKVVEGKETVGSWKEVGFGVGSTVISGGGRGGLARSAASPRSSRPVMSDTPECGMGSVGAGSGGAADDEDGSGMGWVKKRRAEREAKAREREAREKEANEREGKDREGRKSGDSTDAEAGASMSASTSSSMSTSTNATTPFASTSTSVTDLSSSPTSLRSPVVEVTCGGEVESPSSPEPAPQPTSLHIPQTAFSPVTSQDPTPLPTPTPKDEHHVLTAIRISPHRSSSSKTHIRTPSLSQSLSQVGMGADEQTDVPLSPIDTEESSEESKSEGSAEEEEPSKQNDGEEEQDEDDDEDEDDVEETRKTSLGAGVEKLDSTIISSVFIPPYRAPHAYLAVYRISFIIHRFSCHLSSVSVYSLRCFIVILERPLVASTARRHLIVAFGASSPQKLSPLVDRHRSVDAPHLFSIDDFLRRHPHPHRSLTAVHISTSLLISLLIAPLAFIILIPRFPIPYPVHHQNSPLLATHTGAFPGCVGIVYNPRLSLS</sequence>
<keyword evidence="2" id="KW-0812">Transmembrane</keyword>
<evidence type="ECO:0000313" key="3">
    <source>
        <dbReference type="EMBL" id="KIJ63307.1"/>
    </source>
</evidence>
<dbReference type="OrthoDB" id="3363386at2759"/>
<feature type="compositionally biased region" description="Low complexity" evidence="1">
    <location>
        <begin position="153"/>
        <end position="168"/>
    </location>
</feature>
<proteinExistence type="predicted"/>
<dbReference type="AlphaFoldDB" id="A0A0C9WEG5"/>
<dbReference type="HOGENOM" id="CLU_323656_0_0_1"/>
<feature type="region of interest" description="Disordered" evidence="1">
    <location>
        <begin position="213"/>
        <end position="330"/>
    </location>
</feature>
<keyword evidence="2" id="KW-0472">Membrane</keyword>
<keyword evidence="2" id="KW-1133">Transmembrane helix</keyword>